<feature type="domain" description="Quinate/shikimate 5-dehydrogenase/glutamyl-tRNA reductase" evidence="16">
    <location>
        <begin position="171"/>
        <end position="306"/>
    </location>
</feature>
<evidence type="ECO:0000256" key="7">
    <source>
        <dbReference type="ARBA" id="ARBA00047464"/>
    </source>
</evidence>
<dbReference type="Pfam" id="PF01488">
    <property type="entry name" value="Shikimate_DH"/>
    <property type="match status" value="1"/>
</dbReference>
<evidence type="ECO:0000256" key="12">
    <source>
        <dbReference type="PIRSR" id="PIRSR000445-3"/>
    </source>
</evidence>
<evidence type="ECO:0000256" key="9">
    <source>
        <dbReference type="HAMAP-Rule" id="MF_00087"/>
    </source>
</evidence>
<evidence type="ECO:0000256" key="1">
    <source>
        <dbReference type="ARBA" id="ARBA00005059"/>
    </source>
</evidence>
<dbReference type="CDD" id="cd05213">
    <property type="entry name" value="NAD_bind_Glutamyl_tRNA_reduct"/>
    <property type="match status" value="1"/>
</dbReference>
<evidence type="ECO:0000256" key="14">
    <source>
        <dbReference type="RuleBase" id="RU000584"/>
    </source>
</evidence>
<dbReference type="EMBL" id="WBOS01000001">
    <property type="protein sequence ID" value="KAB2338740.1"/>
    <property type="molecule type" value="Genomic_DNA"/>
</dbReference>
<dbReference type="SUPFAM" id="SSF69075">
    <property type="entry name" value="Glutamyl tRNA-reductase dimerization domain"/>
    <property type="match status" value="1"/>
</dbReference>
<feature type="binding site" evidence="9 11">
    <location>
        <position position="109"/>
    </location>
    <ligand>
        <name>substrate</name>
    </ligand>
</feature>
<comment type="subunit">
    <text evidence="9">Homodimer.</text>
</comment>
<dbReference type="InterPro" id="IPR006151">
    <property type="entry name" value="Shikm_DH/Glu-tRNA_Rdtase"/>
</dbReference>
<dbReference type="SUPFAM" id="SSF69742">
    <property type="entry name" value="Glutamyl tRNA-reductase catalytic, N-terminal domain"/>
    <property type="match status" value="1"/>
</dbReference>
<dbReference type="OrthoDB" id="110209at2"/>
<dbReference type="InterPro" id="IPR036291">
    <property type="entry name" value="NAD(P)-bd_dom_sf"/>
</dbReference>
<dbReference type="Gene3D" id="3.30.460.30">
    <property type="entry name" value="Glutamyl-tRNA reductase, N-terminal domain"/>
    <property type="match status" value="1"/>
</dbReference>
<comment type="domain">
    <text evidence="9">Possesses an unusual extended V-shaped dimeric structure with each monomer consisting of three distinct domains arranged along a curved 'spinal' alpha-helix. The N-terminal catalytic domain specifically recognizes the glutamate moiety of the substrate. The second domain is the NADPH-binding domain, and the third C-terminal domain is responsible for dimerization.</text>
</comment>
<evidence type="ECO:0000259" key="17">
    <source>
        <dbReference type="Pfam" id="PF05201"/>
    </source>
</evidence>
<evidence type="ECO:0000256" key="4">
    <source>
        <dbReference type="ARBA" id="ARBA00022857"/>
    </source>
</evidence>
<dbReference type="Proteomes" id="UP000481030">
    <property type="component" value="Unassembled WGS sequence"/>
</dbReference>
<dbReference type="AlphaFoldDB" id="A0A6L3VAW4"/>
<evidence type="ECO:0000256" key="10">
    <source>
        <dbReference type="PIRSR" id="PIRSR000445-1"/>
    </source>
</evidence>
<dbReference type="FunFam" id="3.40.50.720:FF:000031">
    <property type="entry name" value="Glutamyl-tRNA reductase"/>
    <property type="match status" value="1"/>
</dbReference>
<evidence type="ECO:0000256" key="2">
    <source>
        <dbReference type="ARBA" id="ARBA00005916"/>
    </source>
</evidence>
<comment type="miscellaneous">
    <text evidence="9">During catalysis, the active site Cys acts as a nucleophile attacking the alpha-carbonyl group of tRNA-bound glutamate with the formation of a thioester intermediate between enzyme and glutamate, and the concomitant release of tRNA(Glu). The thioester intermediate is finally reduced by direct hydride transfer from NADPH, to form the product GSA.</text>
</comment>
<feature type="domain" description="Glutamyl-tRNA reductase N-terminal" evidence="17">
    <location>
        <begin position="6"/>
        <end position="156"/>
    </location>
</feature>
<feature type="domain" description="Tetrapyrrole biosynthesis glutamyl-tRNA reductase dimerisation" evidence="15">
    <location>
        <begin position="323"/>
        <end position="419"/>
    </location>
</feature>
<feature type="binding site" evidence="9 12">
    <location>
        <begin position="189"/>
        <end position="194"/>
    </location>
    <ligand>
        <name>NADP(+)</name>
        <dbReference type="ChEBI" id="CHEBI:58349"/>
    </ligand>
</feature>
<keyword evidence="4 9" id="KW-0521">NADP</keyword>
<comment type="caution">
    <text evidence="18">The sequence shown here is derived from an EMBL/GenBank/DDBJ whole genome shotgun (WGS) entry which is preliminary data.</text>
</comment>
<dbReference type="InterPro" id="IPR015895">
    <property type="entry name" value="4pyrrol_synth_GluRdtase_N"/>
</dbReference>
<evidence type="ECO:0000256" key="6">
    <source>
        <dbReference type="ARBA" id="ARBA00023244"/>
    </source>
</evidence>
<reference evidence="18 19" key="1">
    <citation type="journal article" date="2016" name="Antonie Van Leeuwenhoek">
        <title>Bacillus depressus sp. nov., isolated from soil of a sunflower field.</title>
        <authorList>
            <person name="Wei X."/>
            <person name="Xin D."/>
            <person name="Xin Y."/>
            <person name="Zhang H."/>
            <person name="Wang T."/>
            <person name="Zhang J."/>
        </authorList>
    </citation>
    <scope>NUCLEOTIDE SEQUENCE [LARGE SCALE GENOMIC DNA]</scope>
    <source>
        <strain evidence="18 19">BZ1</strain>
    </source>
</reference>
<evidence type="ECO:0000259" key="15">
    <source>
        <dbReference type="Pfam" id="PF00745"/>
    </source>
</evidence>
<proteinExistence type="inferred from homology"/>
<dbReference type="UniPathway" id="UPA00251">
    <property type="reaction ID" value="UER00316"/>
</dbReference>
<dbReference type="Gene3D" id="3.40.50.720">
    <property type="entry name" value="NAD(P)-binding Rossmann-like Domain"/>
    <property type="match status" value="1"/>
</dbReference>
<evidence type="ECO:0000313" key="19">
    <source>
        <dbReference type="Proteomes" id="UP000481030"/>
    </source>
</evidence>
<comment type="function">
    <text evidence="9">Catalyzes the NADPH-dependent reduction of glutamyl-tRNA(Glu) to glutamate 1-semialdehyde (GSA).</text>
</comment>
<dbReference type="Pfam" id="PF00745">
    <property type="entry name" value="GlutR_dimer"/>
    <property type="match status" value="1"/>
</dbReference>
<comment type="similarity">
    <text evidence="2 9 14">Belongs to the glutamyl-tRNA reductase family.</text>
</comment>
<dbReference type="InterPro" id="IPR000343">
    <property type="entry name" value="4pyrrol_synth_GluRdtase"/>
</dbReference>
<feature type="site" description="Important for activity" evidence="9 13">
    <location>
        <position position="99"/>
    </location>
</feature>
<dbReference type="InterPro" id="IPR036453">
    <property type="entry name" value="GluRdtase_dimer_dom_sf"/>
</dbReference>
<dbReference type="RefSeq" id="WP_151533480.1">
    <property type="nucleotide sequence ID" value="NZ_WBOS01000001.1"/>
</dbReference>
<evidence type="ECO:0000259" key="16">
    <source>
        <dbReference type="Pfam" id="PF01488"/>
    </source>
</evidence>
<evidence type="ECO:0000256" key="5">
    <source>
        <dbReference type="ARBA" id="ARBA00023002"/>
    </source>
</evidence>
<sequence>MHIVVVGLNYKTAPVEIREKLTFNPTQLTDAMTTLKNKKSILENVILSTCNRTEIYAVVDQLHTGRYYIKEFLSEWFQIEKEEFSPYLFIYEQEGAIEHLFNVACGLNSMILGETQILGQVRTSFLQAQENQTIGTVFNHLFKEAVTLAKRAHSETEIGANAVSVSYAAVELAKKIFGSLENKHVLILGAGKMGELAIQNLHANGAKKVTVINRTFEKAQDLAGRYSGKAKTLQELQCALIEADILISSTGAKGFVITKDMMATAEKMRKGKPLFMVDIAVPRDLDPKLAELDSVFLYDIDDLEGIVEANLQERKKAAAIIQLMIEEGIVEFKQWLNLLGVVPVISALREKALAIQAETMESIERKLPSLSDREKKVLNKHTKSIINQLLKDPILQAKEIAGGRDADKELDLFMKIFNIEELVSERKLTAVAESQKTSAHITQASFQS</sequence>
<protein>
    <recommendedName>
        <fullName evidence="8 9">Glutamyl-tRNA reductase</fullName>
        <shortName evidence="9">GluTR</shortName>
        <ecNumber evidence="3 9">1.2.1.70</ecNumber>
    </recommendedName>
</protein>
<name>A0A6L3VAW4_9BACI</name>
<organism evidence="18 19">
    <name type="scientific">Cytobacillus depressus</name>
    <dbReference type="NCBI Taxonomy" id="1602942"/>
    <lineage>
        <taxon>Bacteria</taxon>
        <taxon>Bacillati</taxon>
        <taxon>Bacillota</taxon>
        <taxon>Bacilli</taxon>
        <taxon>Bacillales</taxon>
        <taxon>Bacillaceae</taxon>
        <taxon>Cytobacillus</taxon>
    </lineage>
</organism>
<dbReference type="PIRSF" id="PIRSF000445">
    <property type="entry name" value="4pyrrol_synth_GluRdtase"/>
    <property type="match status" value="1"/>
</dbReference>
<dbReference type="InterPro" id="IPR015896">
    <property type="entry name" value="4pyrrol_synth_GluRdtase_dimer"/>
</dbReference>
<keyword evidence="19" id="KW-1185">Reference proteome</keyword>
<dbReference type="GO" id="GO:0019353">
    <property type="term" value="P:protoporphyrinogen IX biosynthetic process from glutamate"/>
    <property type="evidence" value="ECO:0007669"/>
    <property type="project" value="TreeGrafter"/>
</dbReference>
<evidence type="ECO:0000256" key="8">
    <source>
        <dbReference type="ARBA" id="ARBA00068659"/>
    </source>
</evidence>
<keyword evidence="5 9" id="KW-0560">Oxidoreductase</keyword>
<dbReference type="PANTHER" id="PTHR43013:SF1">
    <property type="entry name" value="GLUTAMYL-TRNA REDUCTASE"/>
    <property type="match status" value="1"/>
</dbReference>
<feature type="binding site" evidence="9 11">
    <location>
        <begin position="114"/>
        <end position="116"/>
    </location>
    <ligand>
        <name>substrate</name>
    </ligand>
</feature>
<accession>A0A6L3VAW4</accession>
<comment type="catalytic activity">
    <reaction evidence="7 9 14">
        <text>(S)-4-amino-5-oxopentanoate + tRNA(Glu) + NADP(+) = L-glutamyl-tRNA(Glu) + NADPH + H(+)</text>
        <dbReference type="Rhea" id="RHEA:12344"/>
        <dbReference type="Rhea" id="RHEA-COMP:9663"/>
        <dbReference type="Rhea" id="RHEA-COMP:9680"/>
        <dbReference type="ChEBI" id="CHEBI:15378"/>
        <dbReference type="ChEBI" id="CHEBI:57501"/>
        <dbReference type="ChEBI" id="CHEBI:57783"/>
        <dbReference type="ChEBI" id="CHEBI:58349"/>
        <dbReference type="ChEBI" id="CHEBI:78442"/>
        <dbReference type="ChEBI" id="CHEBI:78520"/>
        <dbReference type="EC" id="1.2.1.70"/>
    </reaction>
</comment>
<feature type="active site" description="Nucleophile" evidence="9 10">
    <location>
        <position position="50"/>
    </location>
</feature>
<comment type="pathway">
    <text evidence="1 9 14">Porphyrin-containing compound metabolism; protoporphyrin-IX biosynthesis; 5-aminolevulinate from L-glutamyl-tRNA(Glu): step 1/2.</text>
</comment>
<keyword evidence="6 9" id="KW-0627">Porphyrin biosynthesis</keyword>
<gene>
    <name evidence="9" type="primary">hemA</name>
    <name evidence="18" type="ORF">F7731_04105</name>
</gene>
<dbReference type="EC" id="1.2.1.70" evidence="3 9"/>
<dbReference type="NCBIfam" id="TIGR01035">
    <property type="entry name" value="hemA"/>
    <property type="match status" value="1"/>
</dbReference>
<evidence type="ECO:0000256" key="3">
    <source>
        <dbReference type="ARBA" id="ARBA00012970"/>
    </source>
</evidence>
<dbReference type="SUPFAM" id="SSF51735">
    <property type="entry name" value="NAD(P)-binding Rossmann-fold domains"/>
    <property type="match status" value="1"/>
</dbReference>
<evidence type="ECO:0000256" key="11">
    <source>
        <dbReference type="PIRSR" id="PIRSR000445-2"/>
    </source>
</evidence>
<dbReference type="HAMAP" id="MF_00087">
    <property type="entry name" value="Glu_tRNA_reductase"/>
    <property type="match status" value="1"/>
</dbReference>
<dbReference type="Pfam" id="PF05201">
    <property type="entry name" value="GlutR_N"/>
    <property type="match status" value="1"/>
</dbReference>
<dbReference type="GO" id="GO:0050661">
    <property type="term" value="F:NADP binding"/>
    <property type="evidence" value="ECO:0007669"/>
    <property type="project" value="InterPro"/>
</dbReference>
<dbReference type="GO" id="GO:0008883">
    <property type="term" value="F:glutamyl-tRNA reductase activity"/>
    <property type="evidence" value="ECO:0007669"/>
    <property type="project" value="UniProtKB-UniRule"/>
</dbReference>
<feature type="binding site" evidence="9 11">
    <location>
        <position position="120"/>
    </location>
    <ligand>
        <name>substrate</name>
    </ligand>
</feature>
<dbReference type="NCBIfam" id="NF000744">
    <property type="entry name" value="PRK00045.1-3"/>
    <property type="match status" value="1"/>
</dbReference>
<dbReference type="FunFam" id="3.30.460.30:FF:000001">
    <property type="entry name" value="Glutamyl-tRNA reductase"/>
    <property type="match status" value="1"/>
</dbReference>
<evidence type="ECO:0000313" key="18">
    <source>
        <dbReference type="EMBL" id="KAB2338740.1"/>
    </source>
</evidence>
<dbReference type="InterPro" id="IPR036343">
    <property type="entry name" value="GluRdtase_N_sf"/>
</dbReference>
<dbReference type="PANTHER" id="PTHR43013">
    <property type="entry name" value="GLUTAMYL-TRNA REDUCTASE"/>
    <property type="match status" value="1"/>
</dbReference>
<evidence type="ECO:0000256" key="13">
    <source>
        <dbReference type="PIRSR" id="PIRSR000445-4"/>
    </source>
</evidence>
<feature type="binding site" evidence="9 11">
    <location>
        <begin position="49"/>
        <end position="52"/>
    </location>
    <ligand>
        <name>substrate</name>
    </ligand>
</feature>